<protein>
    <submittedName>
        <fullName evidence="2">Uncharacterized protein</fullName>
    </submittedName>
</protein>
<feature type="transmembrane region" description="Helical" evidence="1">
    <location>
        <begin position="12"/>
        <end position="30"/>
    </location>
</feature>
<feature type="transmembrane region" description="Helical" evidence="1">
    <location>
        <begin position="182"/>
        <end position="206"/>
    </location>
</feature>
<feature type="transmembrane region" description="Helical" evidence="1">
    <location>
        <begin position="141"/>
        <end position="162"/>
    </location>
</feature>
<evidence type="ECO:0000313" key="2">
    <source>
        <dbReference type="EMBL" id="AFI91026.1"/>
    </source>
</evidence>
<dbReference type="PATRIC" id="fig|1166016.3.peg.2988"/>
<organism evidence="2 4">
    <name type="scientific">Pectobacterium parmentieri</name>
    <dbReference type="NCBI Taxonomy" id="1905730"/>
    <lineage>
        <taxon>Bacteria</taxon>
        <taxon>Pseudomonadati</taxon>
        <taxon>Pseudomonadota</taxon>
        <taxon>Gammaproteobacteria</taxon>
        <taxon>Enterobacterales</taxon>
        <taxon>Pectobacteriaceae</taxon>
        <taxon>Pectobacterium</taxon>
    </lineage>
</organism>
<evidence type="ECO:0000313" key="3">
    <source>
        <dbReference type="EMBL" id="MBI0553953.1"/>
    </source>
</evidence>
<evidence type="ECO:0000256" key="1">
    <source>
        <dbReference type="SAM" id="Phobius"/>
    </source>
</evidence>
<keyword evidence="1" id="KW-0472">Membrane</keyword>
<keyword evidence="5" id="KW-1185">Reference proteome</keyword>
<dbReference type="HOGENOM" id="CLU_069134_0_0_6"/>
<keyword evidence="1" id="KW-0812">Transmembrane</keyword>
<feature type="transmembrane region" description="Helical" evidence="1">
    <location>
        <begin position="237"/>
        <end position="255"/>
    </location>
</feature>
<name>A0A0H3I650_PECPM</name>
<evidence type="ECO:0000313" key="5">
    <source>
        <dbReference type="Proteomes" id="UP001194579"/>
    </source>
</evidence>
<sequence>MYSVDKKITPPKSIYSHYVLFAFLALSLLFPPDSKILPLFILIITLIIISIFIFPRFWIIGNVSGVGTSRGKRVKRWSRYKRSLVLIYVAGVLTLFFLFFTEVVGYYNIAMSFLVISASLMFISIYFYISNSNWYFEKDKGVIIWGAQFISIFIAYCILSWAKNSTMNYMDLTYGDASSRTIIYAYFIILMIVLSFIFSGFIYMFITLFESKVIDRQFNTTVGKNVKLCIKYDSIPVSMPFMLLVFIIFLCYFKHHVAVDSYFIRQSIEFDSSEGFYCAGGYKTFGSDKEARFIKVSDNDYRAFIFDGYNISSYRLSCMDSYPYYKMSFILNKAESIRMKMKLDELNDDLNHIIKIKR</sequence>
<dbReference type="KEGG" id="pec:W5S_2943"/>
<gene>
    <name evidence="2" type="ordered locus">W5S_2943</name>
    <name evidence="3" type="ORF">F6Q06_05520</name>
</gene>
<feature type="transmembrane region" description="Helical" evidence="1">
    <location>
        <begin position="36"/>
        <end position="59"/>
    </location>
</feature>
<dbReference type="RefSeq" id="WP_014700561.1">
    <property type="nucleotide sequence ID" value="NC_017845.1"/>
</dbReference>
<feature type="transmembrane region" description="Helical" evidence="1">
    <location>
        <begin position="106"/>
        <end position="129"/>
    </location>
</feature>
<feature type="transmembrane region" description="Helical" evidence="1">
    <location>
        <begin position="80"/>
        <end position="100"/>
    </location>
</feature>
<dbReference type="Proteomes" id="UP001194579">
    <property type="component" value="Unassembled WGS sequence"/>
</dbReference>
<reference evidence="3" key="4">
    <citation type="submission" date="2024-05" db="EMBL/GenBank/DDBJ databases">
        <title>Identification of Pectobacterium versatile causing blackleg of potato from New York State with a whole genome sequencing approach.</title>
        <authorList>
            <person name="Ma X."/>
            <person name="Swingle B."/>
        </authorList>
    </citation>
    <scope>NUCLEOTIDE SEQUENCE</scope>
    <source>
        <strain evidence="3">NY1588A</strain>
    </source>
</reference>
<dbReference type="Proteomes" id="UP000008044">
    <property type="component" value="Chromosome"/>
</dbReference>
<reference evidence="2" key="2">
    <citation type="submission" date="2012-03" db="EMBL/GenBank/DDBJ databases">
        <authorList>
            <person name="Koskinen P."/>
            <person name="Laine P."/>
            <person name="Niemi O."/>
            <person name="Nykyri J."/>
            <person name="Harjunpaa H."/>
            <person name="Auvinen P."/>
            <person name="Paulin L."/>
            <person name="Pirhonen M."/>
            <person name="Palva T."/>
            <person name="Holm L."/>
        </authorList>
    </citation>
    <scope>NUCLEOTIDE SEQUENCE</scope>
    <source>
        <strain evidence="2">SCC3193</strain>
    </source>
</reference>
<reference evidence="2 4" key="1">
    <citation type="journal article" date="2012" name="J. Bacteriol.">
        <title>Genome sequence of Pectobacterium sp. strain SCC3193.</title>
        <authorList>
            <person name="Koskinen J.P."/>
            <person name="Laine P."/>
            <person name="Niemi O."/>
            <person name="Nykyri J."/>
            <person name="Harjunpaa H."/>
            <person name="Auvinen P."/>
            <person name="Paulin L."/>
            <person name="Pirhonen M."/>
            <person name="Palva T."/>
            <person name="Holm L."/>
        </authorList>
    </citation>
    <scope>NUCLEOTIDE SEQUENCE [LARGE SCALE GENOMIC DNA]</scope>
    <source>
        <strain evidence="2 4">SCC3193</strain>
    </source>
</reference>
<accession>A0A0H3I650</accession>
<reference evidence="5" key="3">
    <citation type="submission" date="2023-07" db="EMBL/GenBank/DDBJ databases">
        <title>Identification of Pectobacterium versatile causing blackleg of potato from New York State with a whole genome sequencing approach.</title>
        <authorList>
            <person name="Ma X."/>
            <person name="Swingle B."/>
        </authorList>
    </citation>
    <scope>NUCLEOTIDE SEQUENCE [LARGE SCALE GENOMIC DNA]</scope>
    <source>
        <strain evidence="5">NY1588A</strain>
    </source>
</reference>
<dbReference type="EMBL" id="CP003415">
    <property type="protein sequence ID" value="AFI91026.1"/>
    <property type="molecule type" value="Genomic_DNA"/>
</dbReference>
<proteinExistence type="predicted"/>
<evidence type="ECO:0000313" key="4">
    <source>
        <dbReference type="Proteomes" id="UP000008044"/>
    </source>
</evidence>
<dbReference type="AlphaFoldDB" id="A0A0H3I650"/>
<keyword evidence="1" id="KW-1133">Transmembrane helix</keyword>
<dbReference type="EMBL" id="WABS01000008">
    <property type="protein sequence ID" value="MBI0553953.1"/>
    <property type="molecule type" value="Genomic_DNA"/>
</dbReference>
<dbReference type="eggNOG" id="ENOG502Z8VA">
    <property type="taxonomic scope" value="Bacteria"/>
</dbReference>